<accession>A0A1I7ZEW8</accession>
<dbReference type="Proteomes" id="UP000095287">
    <property type="component" value="Unplaced"/>
</dbReference>
<dbReference type="WBParaSite" id="L893_g25843.t1">
    <property type="protein sequence ID" value="L893_g25843.t1"/>
    <property type="gene ID" value="L893_g25843"/>
</dbReference>
<proteinExistence type="predicted"/>
<evidence type="ECO:0000313" key="1">
    <source>
        <dbReference type="Proteomes" id="UP000095287"/>
    </source>
</evidence>
<name>A0A1I7ZEW8_9BILA</name>
<dbReference type="AlphaFoldDB" id="A0A1I7ZEW8"/>
<organism evidence="1 2">
    <name type="scientific">Steinernema glaseri</name>
    <dbReference type="NCBI Taxonomy" id="37863"/>
    <lineage>
        <taxon>Eukaryota</taxon>
        <taxon>Metazoa</taxon>
        <taxon>Ecdysozoa</taxon>
        <taxon>Nematoda</taxon>
        <taxon>Chromadorea</taxon>
        <taxon>Rhabditida</taxon>
        <taxon>Tylenchina</taxon>
        <taxon>Panagrolaimomorpha</taxon>
        <taxon>Strongyloidoidea</taxon>
        <taxon>Steinernematidae</taxon>
        <taxon>Steinernema</taxon>
    </lineage>
</organism>
<evidence type="ECO:0000313" key="2">
    <source>
        <dbReference type="WBParaSite" id="L893_g25843.t1"/>
    </source>
</evidence>
<protein>
    <submittedName>
        <fullName evidence="2">F-box domain-containing protein</fullName>
    </submittedName>
</protein>
<reference evidence="2" key="1">
    <citation type="submission" date="2016-11" db="UniProtKB">
        <authorList>
            <consortium name="WormBaseParasite"/>
        </authorList>
    </citation>
    <scope>IDENTIFICATION</scope>
</reference>
<keyword evidence="1" id="KW-1185">Reference proteome</keyword>
<sequence>MNSVPAAFLEALLPHIANCDLQKLQGLRSRWSSKAATYRGRRRYLSISLKANREGSQVSISVETGAGFCGTVVPFAIDPKYDWIRKIVFKPVSAPGDFPEKVSMQCFRTKILPLLQSSSSQCSLFVSRGGPFDQKLTDEFIKQLVAAGQVDKLFLGGEDGWSDILRDSANSLLKSPKFWALDLSQSNITLEFNMVTCFIERFFKGDLRATAYLSGRPSFPLAKLKGFRPQNLIDKSEPEGAMFWTENDQEVLVVDNSNGLITCRVEFQW</sequence>